<dbReference type="OrthoDB" id="48041at2759"/>
<dbReference type="InterPro" id="IPR006677">
    <property type="entry name" value="tRNA_intron_Endonuc_cat-like"/>
</dbReference>
<dbReference type="Pfam" id="PF01974">
    <property type="entry name" value="tRNA_int_endo"/>
    <property type="match status" value="1"/>
</dbReference>
<comment type="catalytic activity">
    <reaction evidence="5">
        <text>pretRNA = a 3'-half-tRNA molecule with a 5'-OH end + a 5'-half-tRNA molecule with a 2',3'-cyclic phosphate end + an intron with a 2',3'-cyclic phosphate and a 5'-hydroxyl terminus.</text>
        <dbReference type="EC" id="4.6.1.16"/>
    </reaction>
</comment>
<evidence type="ECO:0000259" key="8">
    <source>
        <dbReference type="Pfam" id="PF01974"/>
    </source>
</evidence>
<evidence type="ECO:0000256" key="2">
    <source>
        <dbReference type="ARBA" id="ARBA00012573"/>
    </source>
</evidence>
<evidence type="ECO:0000256" key="6">
    <source>
        <dbReference type="SAM" id="Coils"/>
    </source>
</evidence>
<keyword evidence="7" id="KW-1133">Transmembrane helix</keyword>
<evidence type="ECO:0000313" key="9">
    <source>
        <dbReference type="EMBL" id="RNA14180.1"/>
    </source>
</evidence>
<dbReference type="STRING" id="10195.A0A3M7QS58"/>
<dbReference type="PANTHER" id="PTHR13070">
    <property type="entry name" value="TRNA-SPLICING ENDONUCLEASE SUBUNIT SEN34-RELATED"/>
    <property type="match status" value="1"/>
</dbReference>
<comment type="similarity">
    <text evidence="1">Belongs to the tRNA-intron endonuclease family.</text>
</comment>
<keyword evidence="9" id="KW-0378">Hydrolase</keyword>
<dbReference type="AlphaFoldDB" id="A0A3M7QS58"/>
<organism evidence="9 10">
    <name type="scientific">Brachionus plicatilis</name>
    <name type="common">Marine rotifer</name>
    <name type="synonym">Brachionus muelleri</name>
    <dbReference type="NCBI Taxonomy" id="10195"/>
    <lineage>
        <taxon>Eukaryota</taxon>
        <taxon>Metazoa</taxon>
        <taxon>Spiralia</taxon>
        <taxon>Gnathifera</taxon>
        <taxon>Rotifera</taxon>
        <taxon>Eurotatoria</taxon>
        <taxon>Monogononta</taxon>
        <taxon>Pseudotrocha</taxon>
        <taxon>Ploima</taxon>
        <taxon>Brachionidae</taxon>
        <taxon>Brachionus</taxon>
    </lineage>
</organism>
<keyword evidence="9" id="KW-0255">Endonuclease</keyword>
<evidence type="ECO:0000256" key="4">
    <source>
        <dbReference type="ARBA" id="ARBA00023239"/>
    </source>
</evidence>
<comment type="caution">
    <text evidence="9">The sequence shown here is derived from an EMBL/GenBank/DDBJ whole genome shotgun (WGS) entry which is preliminary data.</text>
</comment>
<gene>
    <name evidence="9" type="ORF">BpHYR1_031795</name>
</gene>
<evidence type="ECO:0000256" key="5">
    <source>
        <dbReference type="ARBA" id="ARBA00034031"/>
    </source>
</evidence>
<keyword evidence="7" id="KW-0812">Transmembrane</keyword>
<keyword evidence="6" id="KW-0175">Coiled coil</keyword>
<protein>
    <recommendedName>
        <fullName evidence="2">tRNA-intron lyase</fullName>
        <ecNumber evidence="2">4.6.1.16</ecNumber>
    </recommendedName>
</protein>
<dbReference type="EMBL" id="REGN01005244">
    <property type="protein sequence ID" value="RNA14180.1"/>
    <property type="molecule type" value="Genomic_DNA"/>
</dbReference>
<dbReference type="EC" id="4.6.1.16" evidence="2"/>
<keyword evidence="4 9" id="KW-0456">Lyase</keyword>
<feature type="transmembrane region" description="Helical" evidence="7">
    <location>
        <begin position="332"/>
        <end position="353"/>
    </location>
</feature>
<dbReference type="GO" id="GO:0000379">
    <property type="term" value="P:tRNA-type intron splice site recognition and cleavage"/>
    <property type="evidence" value="ECO:0007669"/>
    <property type="project" value="TreeGrafter"/>
</dbReference>
<keyword evidence="10" id="KW-1185">Reference proteome</keyword>
<sequence length="399" mass="47116">MFKSKIKIYEINSESLSDGAKSYLVLENEASDYLRETKRICSRKIGTWCNNQTTQSFLPLQLATEEVCLLTELFHNEIEIIKTNFTDLKNFEKNDKFDQFKSNYESYLANLNSKQIKSFKENRKKQMIAKKDQILNGKRKKIAEQLDKIRKNLLRAEINQDEMEKLNQQKNTLEYNLDNLELNFEQELNNVGQSGSFYNEVEIFHSTPEFYKFLFKTEEIPIEHFRITFKYLYTKGYYLTSGAKFGGDFLVYPGNPTNYHSKFILICFDSEQEYNSLSLKKLITYARMATTTQKGLIFENIKRRHNPKLQTDLNIISCCCRDIICRALSENIYLQALLYLFGILYYFCLNSLWQTMLTTPTFFVTNYSFGGLVERCLKHPSETENEKKNCERKRELMKV</sequence>
<dbReference type="GO" id="GO:0003676">
    <property type="term" value="F:nucleic acid binding"/>
    <property type="evidence" value="ECO:0007669"/>
    <property type="project" value="InterPro"/>
</dbReference>
<keyword evidence="7" id="KW-0472">Membrane</keyword>
<evidence type="ECO:0000256" key="1">
    <source>
        <dbReference type="ARBA" id="ARBA00008078"/>
    </source>
</evidence>
<reference evidence="9 10" key="1">
    <citation type="journal article" date="2018" name="Sci. Rep.">
        <title>Genomic signatures of local adaptation to the degree of environmental predictability in rotifers.</title>
        <authorList>
            <person name="Franch-Gras L."/>
            <person name="Hahn C."/>
            <person name="Garcia-Roger E.M."/>
            <person name="Carmona M.J."/>
            <person name="Serra M."/>
            <person name="Gomez A."/>
        </authorList>
    </citation>
    <scope>NUCLEOTIDE SEQUENCE [LARGE SCALE GENOMIC DNA]</scope>
    <source>
        <strain evidence="9">HYR1</strain>
    </source>
</reference>
<evidence type="ECO:0000313" key="10">
    <source>
        <dbReference type="Proteomes" id="UP000276133"/>
    </source>
</evidence>
<dbReference type="GO" id="GO:0005634">
    <property type="term" value="C:nucleus"/>
    <property type="evidence" value="ECO:0007669"/>
    <property type="project" value="UniProtKB-ARBA"/>
</dbReference>
<feature type="coiled-coil region" evidence="6">
    <location>
        <begin position="139"/>
        <end position="190"/>
    </location>
</feature>
<dbReference type="Proteomes" id="UP000276133">
    <property type="component" value="Unassembled WGS sequence"/>
</dbReference>
<keyword evidence="9" id="KW-0540">Nuclease</keyword>
<keyword evidence="3" id="KW-0819">tRNA processing</keyword>
<dbReference type="InterPro" id="IPR011856">
    <property type="entry name" value="tRNA_endonuc-like_dom_sf"/>
</dbReference>
<name>A0A3M7QS58_BRAPC</name>
<evidence type="ECO:0000256" key="3">
    <source>
        <dbReference type="ARBA" id="ARBA00022694"/>
    </source>
</evidence>
<dbReference type="SUPFAM" id="SSF53032">
    <property type="entry name" value="tRNA-intron endonuclease catalytic domain-like"/>
    <property type="match status" value="1"/>
</dbReference>
<evidence type="ECO:0000256" key="7">
    <source>
        <dbReference type="SAM" id="Phobius"/>
    </source>
</evidence>
<dbReference type="CDD" id="cd22363">
    <property type="entry name" value="tRNA-intron_lyase_C"/>
    <property type="match status" value="1"/>
</dbReference>
<feature type="domain" description="tRNA intron endonuclease catalytic" evidence="8">
    <location>
        <begin position="227"/>
        <end position="302"/>
    </location>
</feature>
<dbReference type="GO" id="GO:0000213">
    <property type="term" value="F:tRNA-intron lyase activity"/>
    <property type="evidence" value="ECO:0007669"/>
    <property type="project" value="UniProtKB-EC"/>
</dbReference>
<dbReference type="InterPro" id="IPR036167">
    <property type="entry name" value="tRNA_intron_Endo_cat-like_sf"/>
</dbReference>
<accession>A0A3M7QS58</accession>
<dbReference type="PANTHER" id="PTHR13070:SF0">
    <property type="entry name" value="TRNA-SPLICING ENDONUCLEASE SUBUNIT SEN34"/>
    <property type="match status" value="1"/>
</dbReference>
<proteinExistence type="inferred from homology"/>
<dbReference type="Gene3D" id="3.40.1350.10">
    <property type="match status" value="1"/>
</dbReference>